<comment type="caution">
    <text evidence="1">The sequence shown here is derived from an EMBL/GenBank/DDBJ whole genome shotgun (WGS) entry which is preliminary data.</text>
</comment>
<keyword evidence="2" id="KW-1185">Reference proteome</keyword>
<sequence>MDEILKRVHAKFAALSSEELKATLEKVADHPLVKVFEAILDDDECWHDYESFDVFSKIPNHVFGLGCSVHIKYDAMGFDFFVANDPDFLLAA</sequence>
<name>A0ABX2G8E6_9BURK</name>
<accession>A0ABX2G8E6</accession>
<proteinExistence type="predicted"/>
<evidence type="ECO:0000313" key="1">
    <source>
        <dbReference type="EMBL" id="NRT58603.1"/>
    </source>
</evidence>
<dbReference type="Proteomes" id="UP001516061">
    <property type="component" value="Unassembled WGS sequence"/>
</dbReference>
<organism evidence="1 2">
    <name type="scientific">Sphaerotilus uruguayifluvii</name>
    <dbReference type="NCBI Taxonomy" id="2735897"/>
    <lineage>
        <taxon>Bacteria</taxon>
        <taxon>Pseudomonadati</taxon>
        <taxon>Pseudomonadota</taxon>
        <taxon>Betaproteobacteria</taxon>
        <taxon>Burkholderiales</taxon>
        <taxon>Sphaerotilaceae</taxon>
        <taxon>Sphaerotilus</taxon>
    </lineage>
</organism>
<reference evidence="1 2" key="1">
    <citation type="submission" date="2020-05" db="EMBL/GenBank/DDBJ databases">
        <title>Genomic Encyclopedia of Type Strains, Phase IV (KMG-V): Genome sequencing to study the core and pangenomes of soil and plant-associated prokaryotes.</title>
        <authorList>
            <person name="Whitman W."/>
        </authorList>
    </citation>
    <scope>NUCLEOTIDE SEQUENCE [LARGE SCALE GENOMIC DNA]</scope>
    <source>
        <strain evidence="1 2">C29</strain>
    </source>
</reference>
<evidence type="ECO:0000313" key="2">
    <source>
        <dbReference type="Proteomes" id="UP001516061"/>
    </source>
</evidence>
<dbReference type="EMBL" id="JABSNM010000034">
    <property type="protein sequence ID" value="NRT58603.1"/>
    <property type="molecule type" value="Genomic_DNA"/>
</dbReference>
<dbReference type="RefSeq" id="WP_173807614.1">
    <property type="nucleotide sequence ID" value="NZ_JABSNM010000034.1"/>
</dbReference>
<gene>
    <name evidence="1" type="ORF">HNQ01_004372</name>
</gene>
<protein>
    <submittedName>
        <fullName evidence="1">Uncharacterized protein</fullName>
    </submittedName>
</protein>